<keyword evidence="4" id="KW-1133">Transmembrane helix</keyword>
<comment type="cofactor">
    <cofactor evidence="1">
        <name>Mg(2+)</name>
        <dbReference type="ChEBI" id="CHEBI:18420"/>
    </cofactor>
</comment>
<dbReference type="GO" id="GO:0043709">
    <property type="term" value="P:cell adhesion involved in single-species biofilm formation"/>
    <property type="evidence" value="ECO:0007669"/>
    <property type="project" value="TreeGrafter"/>
</dbReference>
<feature type="transmembrane region" description="Helical" evidence="4">
    <location>
        <begin position="135"/>
        <end position="155"/>
    </location>
</feature>
<feature type="transmembrane region" description="Helical" evidence="4">
    <location>
        <begin position="113"/>
        <end position="130"/>
    </location>
</feature>
<organism evidence="6 7">
    <name type="scientific">Photobacterium sanguinicancri</name>
    <dbReference type="NCBI Taxonomy" id="875932"/>
    <lineage>
        <taxon>Bacteria</taxon>
        <taxon>Pseudomonadati</taxon>
        <taxon>Pseudomonadota</taxon>
        <taxon>Gammaproteobacteria</taxon>
        <taxon>Vibrionales</taxon>
        <taxon>Vibrionaceae</taxon>
        <taxon>Photobacterium</taxon>
    </lineage>
</organism>
<dbReference type="PANTHER" id="PTHR45138">
    <property type="entry name" value="REGULATORY COMPONENTS OF SENSORY TRANSDUCTION SYSTEM"/>
    <property type="match status" value="1"/>
</dbReference>
<dbReference type="SMART" id="SM00267">
    <property type="entry name" value="GGDEF"/>
    <property type="match status" value="1"/>
</dbReference>
<dbReference type="AlphaFoldDB" id="A0AAW7Y3F8"/>
<dbReference type="InterPro" id="IPR043128">
    <property type="entry name" value="Rev_trsase/Diguanyl_cyclase"/>
</dbReference>
<proteinExistence type="predicted"/>
<dbReference type="Proteomes" id="UP001170624">
    <property type="component" value="Unassembled WGS sequence"/>
</dbReference>
<dbReference type="GO" id="GO:0052621">
    <property type="term" value="F:diguanylate cyclase activity"/>
    <property type="evidence" value="ECO:0007669"/>
    <property type="project" value="UniProtKB-EC"/>
</dbReference>
<evidence type="ECO:0000259" key="5">
    <source>
        <dbReference type="PROSITE" id="PS50887"/>
    </source>
</evidence>
<dbReference type="Pfam" id="PF17178">
    <property type="entry name" value="MASE5"/>
    <property type="match status" value="1"/>
</dbReference>
<dbReference type="SUPFAM" id="SSF55073">
    <property type="entry name" value="Nucleotide cyclase"/>
    <property type="match status" value="1"/>
</dbReference>
<dbReference type="Gene3D" id="3.30.70.270">
    <property type="match status" value="1"/>
</dbReference>
<dbReference type="RefSeq" id="WP_303498541.1">
    <property type="nucleotide sequence ID" value="NZ_JAUOPU010000003.1"/>
</dbReference>
<evidence type="ECO:0000313" key="6">
    <source>
        <dbReference type="EMBL" id="MDO6541828.1"/>
    </source>
</evidence>
<dbReference type="InterPro" id="IPR033444">
    <property type="entry name" value="MASE5"/>
</dbReference>
<evidence type="ECO:0000256" key="1">
    <source>
        <dbReference type="ARBA" id="ARBA00001946"/>
    </source>
</evidence>
<keyword evidence="4" id="KW-0472">Membrane</keyword>
<dbReference type="EMBL" id="JAUOPU010000003">
    <property type="protein sequence ID" value="MDO6541828.1"/>
    <property type="molecule type" value="Genomic_DNA"/>
</dbReference>
<feature type="transmembrane region" description="Helical" evidence="4">
    <location>
        <begin position="87"/>
        <end position="107"/>
    </location>
</feature>
<feature type="transmembrane region" description="Helical" evidence="4">
    <location>
        <begin position="21"/>
        <end position="42"/>
    </location>
</feature>
<feature type="transmembrane region" description="Helical" evidence="4">
    <location>
        <begin position="54"/>
        <end position="80"/>
    </location>
</feature>
<reference evidence="6" key="1">
    <citation type="submission" date="2023-07" db="EMBL/GenBank/DDBJ databases">
        <title>Genome content predicts the carbon catabolic preferences of heterotrophic bacteria.</title>
        <authorList>
            <person name="Gralka M."/>
        </authorList>
    </citation>
    <scope>NUCLEOTIDE SEQUENCE</scope>
    <source>
        <strain evidence="6">G2M05</strain>
    </source>
</reference>
<dbReference type="FunFam" id="3.30.70.270:FF:000001">
    <property type="entry name" value="Diguanylate cyclase domain protein"/>
    <property type="match status" value="1"/>
</dbReference>
<keyword evidence="4" id="KW-0812">Transmembrane</keyword>
<dbReference type="InterPro" id="IPR000160">
    <property type="entry name" value="GGDEF_dom"/>
</dbReference>
<name>A0AAW7Y3F8_9GAMM</name>
<sequence>MDELSLTARVDKAALTNLSTGFRWASVVSLFFLLMMTFSFRIEDTGIIDDYFDHFFLLAIICSLIFILGANLLNIPFFYLRWKTTSIAYAATFSTCWAAIISLLSIGGDYYDAADILSDIMLMIVLLGFFSYRPALYAGILPILFVSTVLSFVSAKNAFILPTEKLIAACLVVESGRRILYRWFYNNIEKEHENNRLMRKLSDMAARDQLTDIHNRRFFEYELDKQFQRTKRTQSELGLVMIDIDHFKNYNDKLGHVEGDKCIRTVAKVIQQSLKRSTDSVSRYGGEEFVVLLPNTDLAGTLQVVKRIKTNLANKAMVHPDSNTCEWVTVSQGIAQWRQHIGPESLIKEADSYLYKAKQLGRNQYYYSAA</sequence>
<gene>
    <name evidence="6" type="ORF">Q4568_04755</name>
</gene>
<evidence type="ECO:0000256" key="4">
    <source>
        <dbReference type="SAM" id="Phobius"/>
    </source>
</evidence>
<feature type="domain" description="GGDEF" evidence="5">
    <location>
        <begin position="235"/>
        <end position="370"/>
    </location>
</feature>
<dbReference type="PROSITE" id="PS50887">
    <property type="entry name" value="GGDEF"/>
    <property type="match status" value="1"/>
</dbReference>
<dbReference type="Pfam" id="PF00990">
    <property type="entry name" value="GGDEF"/>
    <property type="match status" value="1"/>
</dbReference>
<dbReference type="GO" id="GO:1902201">
    <property type="term" value="P:negative regulation of bacterial-type flagellum-dependent cell motility"/>
    <property type="evidence" value="ECO:0007669"/>
    <property type="project" value="TreeGrafter"/>
</dbReference>
<accession>A0AAW7Y3F8</accession>
<comment type="caution">
    <text evidence="6">The sequence shown here is derived from an EMBL/GenBank/DDBJ whole genome shotgun (WGS) entry which is preliminary data.</text>
</comment>
<dbReference type="EC" id="2.7.7.65" evidence="2"/>
<dbReference type="PANTHER" id="PTHR45138:SF9">
    <property type="entry name" value="DIGUANYLATE CYCLASE DGCM-RELATED"/>
    <property type="match status" value="1"/>
</dbReference>
<dbReference type="NCBIfam" id="TIGR00254">
    <property type="entry name" value="GGDEF"/>
    <property type="match status" value="1"/>
</dbReference>
<protein>
    <recommendedName>
        <fullName evidence="2">diguanylate cyclase</fullName>
        <ecNumber evidence="2">2.7.7.65</ecNumber>
    </recommendedName>
</protein>
<evidence type="ECO:0000256" key="3">
    <source>
        <dbReference type="ARBA" id="ARBA00034247"/>
    </source>
</evidence>
<dbReference type="GO" id="GO:0005886">
    <property type="term" value="C:plasma membrane"/>
    <property type="evidence" value="ECO:0007669"/>
    <property type="project" value="TreeGrafter"/>
</dbReference>
<dbReference type="CDD" id="cd01949">
    <property type="entry name" value="GGDEF"/>
    <property type="match status" value="1"/>
</dbReference>
<evidence type="ECO:0000313" key="7">
    <source>
        <dbReference type="Proteomes" id="UP001170624"/>
    </source>
</evidence>
<evidence type="ECO:0000256" key="2">
    <source>
        <dbReference type="ARBA" id="ARBA00012528"/>
    </source>
</evidence>
<comment type="catalytic activity">
    <reaction evidence="3">
        <text>2 GTP = 3',3'-c-di-GMP + 2 diphosphate</text>
        <dbReference type="Rhea" id="RHEA:24898"/>
        <dbReference type="ChEBI" id="CHEBI:33019"/>
        <dbReference type="ChEBI" id="CHEBI:37565"/>
        <dbReference type="ChEBI" id="CHEBI:58805"/>
        <dbReference type="EC" id="2.7.7.65"/>
    </reaction>
</comment>
<dbReference type="InterPro" id="IPR050469">
    <property type="entry name" value="Diguanylate_Cyclase"/>
</dbReference>
<dbReference type="InterPro" id="IPR029787">
    <property type="entry name" value="Nucleotide_cyclase"/>
</dbReference>